<reference evidence="4 5" key="1">
    <citation type="journal article" date="2006" name="Nat. Biotechnol.">
        <title>The genome and transcriptomes of the anti-tumor agent Clostridium novyi-NT.</title>
        <authorList>
            <person name="Bettegowda C."/>
            <person name="Huang X."/>
            <person name="Lin J."/>
            <person name="Cheong I."/>
            <person name="Kohli M."/>
            <person name="Szabo S.A."/>
            <person name="Zhang X."/>
            <person name="Diaz L.A. Jr."/>
            <person name="Velculescu V.E."/>
            <person name="Parmigiani G."/>
            <person name="Kinzler K.W."/>
            <person name="Vogelstein B."/>
            <person name="Zhou S."/>
        </authorList>
    </citation>
    <scope>NUCLEOTIDE SEQUENCE [LARGE SCALE GENOMIC DNA]</scope>
    <source>
        <strain evidence="4 5">NT</strain>
    </source>
</reference>
<dbReference type="PANTHER" id="PTHR45138">
    <property type="entry name" value="REGULATORY COMPONENTS OF SENSORY TRANSDUCTION SYSTEM"/>
    <property type="match status" value="1"/>
</dbReference>
<dbReference type="SUPFAM" id="SSF52540">
    <property type="entry name" value="P-loop containing nucleoside triphosphate hydrolases"/>
    <property type="match status" value="1"/>
</dbReference>
<dbReference type="KEGG" id="cno:NT01CX_0237"/>
<dbReference type="PROSITE" id="PS50887">
    <property type="entry name" value="GGDEF"/>
    <property type="match status" value="1"/>
</dbReference>
<comment type="subcellular location">
    <subcellularLocation>
        <location evidence="1">Membrane</location>
        <topology evidence="1">Single-pass membrane protein</topology>
    </subcellularLocation>
</comment>
<dbReference type="InterPro" id="IPR011009">
    <property type="entry name" value="Kinase-like_dom_sf"/>
</dbReference>
<dbReference type="RefSeq" id="WP_011722729.1">
    <property type="nucleotide sequence ID" value="NC_008593.1"/>
</dbReference>
<evidence type="ECO:0000259" key="2">
    <source>
        <dbReference type="PROSITE" id="PS50011"/>
    </source>
</evidence>
<dbReference type="Gene3D" id="3.30.70.270">
    <property type="match status" value="1"/>
</dbReference>
<dbReference type="GO" id="GO:1902201">
    <property type="term" value="P:negative regulation of bacterial-type flagellum-dependent cell motility"/>
    <property type="evidence" value="ECO:0007669"/>
    <property type="project" value="TreeGrafter"/>
</dbReference>
<evidence type="ECO:0000259" key="3">
    <source>
        <dbReference type="PROSITE" id="PS50887"/>
    </source>
</evidence>
<dbReference type="PATRIC" id="fig|386415.7.peg.1777"/>
<dbReference type="InterPro" id="IPR043128">
    <property type="entry name" value="Rev_trsase/Diguanyl_cyclase"/>
</dbReference>
<dbReference type="eggNOG" id="COG3706">
    <property type="taxonomic scope" value="Bacteria"/>
</dbReference>
<dbReference type="SMART" id="SM00220">
    <property type="entry name" value="S_TKc"/>
    <property type="match status" value="1"/>
</dbReference>
<keyword evidence="5" id="KW-1185">Reference proteome</keyword>
<dbReference type="GO" id="GO:0004672">
    <property type="term" value="F:protein kinase activity"/>
    <property type="evidence" value="ECO:0007669"/>
    <property type="project" value="InterPro"/>
</dbReference>
<dbReference type="SUPFAM" id="SSF48452">
    <property type="entry name" value="TPR-like"/>
    <property type="match status" value="2"/>
</dbReference>
<dbReference type="GO" id="GO:0043709">
    <property type="term" value="P:cell adhesion involved in single-species biofilm formation"/>
    <property type="evidence" value="ECO:0007669"/>
    <property type="project" value="TreeGrafter"/>
</dbReference>
<dbReference type="Gene3D" id="1.10.510.10">
    <property type="entry name" value="Transferase(Phosphotransferase) domain 1"/>
    <property type="match status" value="1"/>
</dbReference>
<proteinExistence type="predicted"/>
<dbReference type="STRING" id="386415.NT01CX_0237"/>
<feature type="domain" description="Protein kinase" evidence="2">
    <location>
        <begin position="8"/>
        <end position="271"/>
    </location>
</feature>
<dbReference type="Pfam" id="PF00069">
    <property type="entry name" value="Pkinase"/>
    <property type="match status" value="1"/>
</dbReference>
<dbReference type="Gene3D" id="3.30.450.40">
    <property type="match status" value="1"/>
</dbReference>
<dbReference type="eggNOG" id="COG2203">
    <property type="taxonomic scope" value="Bacteria"/>
</dbReference>
<dbReference type="GO" id="GO:0005524">
    <property type="term" value="F:ATP binding"/>
    <property type="evidence" value="ECO:0007669"/>
    <property type="project" value="InterPro"/>
</dbReference>
<dbReference type="PANTHER" id="PTHR45138:SF9">
    <property type="entry name" value="DIGUANYLATE CYCLASE DGCM-RELATED"/>
    <property type="match status" value="1"/>
</dbReference>
<dbReference type="GO" id="GO:0005886">
    <property type="term" value="C:plasma membrane"/>
    <property type="evidence" value="ECO:0007669"/>
    <property type="project" value="TreeGrafter"/>
</dbReference>
<dbReference type="InterPro" id="IPR000160">
    <property type="entry name" value="GGDEF_dom"/>
</dbReference>
<evidence type="ECO:0000313" key="4">
    <source>
        <dbReference type="EMBL" id="ABK61367.1"/>
    </source>
</evidence>
<dbReference type="InterPro" id="IPR029787">
    <property type="entry name" value="Nucleotide_cyclase"/>
</dbReference>
<dbReference type="InterPro" id="IPR011990">
    <property type="entry name" value="TPR-like_helical_dom_sf"/>
</dbReference>
<dbReference type="SUPFAM" id="SSF55073">
    <property type="entry name" value="Nucleotide cyclase"/>
    <property type="match status" value="1"/>
</dbReference>
<gene>
    <name evidence="4" type="ordered locus">NT01CX_0237</name>
</gene>
<accession>A0Q289</accession>
<dbReference type="PROSITE" id="PS50011">
    <property type="entry name" value="PROTEIN_KINASE_DOM"/>
    <property type="match status" value="1"/>
</dbReference>
<dbReference type="Gene3D" id="1.25.40.10">
    <property type="entry name" value="Tetratricopeptide repeat domain"/>
    <property type="match status" value="3"/>
</dbReference>
<dbReference type="Proteomes" id="UP000008220">
    <property type="component" value="Chromosome"/>
</dbReference>
<dbReference type="HOGENOM" id="CLU_242103_0_0_9"/>
<dbReference type="CDD" id="cd01949">
    <property type="entry name" value="GGDEF"/>
    <property type="match status" value="1"/>
</dbReference>
<dbReference type="InterPro" id="IPR027417">
    <property type="entry name" value="P-loop_NTPase"/>
</dbReference>
<dbReference type="SUPFAM" id="SSF56112">
    <property type="entry name" value="Protein kinase-like (PK-like)"/>
    <property type="match status" value="1"/>
</dbReference>
<dbReference type="InterPro" id="IPR050469">
    <property type="entry name" value="Diguanylate_Cyclase"/>
</dbReference>
<dbReference type="InterPro" id="IPR029016">
    <property type="entry name" value="GAF-like_dom_sf"/>
</dbReference>
<name>A0Q289_CLONN</name>
<feature type="domain" description="GGDEF" evidence="3">
    <location>
        <begin position="1498"/>
        <end position="1629"/>
    </location>
</feature>
<evidence type="ECO:0000256" key="1">
    <source>
        <dbReference type="ARBA" id="ARBA00004167"/>
    </source>
</evidence>
<dbReference type="InterPro" id="IPR000719">
    <property type="entry name" value="Prot_kinase_dom"/>
</dbReference>
<protein>
    <submittedName>
        <fullName evidence="4">GGDEF domain protein, putative</fullName>
    </submittedName>
</protein>
<evidence type="ECO:0000313" key="5">
    <source>
        <dbReference type="Proteomes" id="UP000008220"/>
    </source>
</evidence>
<dbReference type="SMART" id="SM00267">
    <property type="entry name" value="GGDEF"/>
    <property type="match status" value="1"/>
</dbReference>
<dbReference type="Gene3D" id="3.40.50.300">
    <property type="entry name" value="P-loop containing nucleotide triphosphate hydrolases"/>
    <property type="match status" value="1"/>
</dbReference>
<dbReference type="EMBL" id="CP000382">
    <property type="protein sequence ID" value="ABK61367.1"/>
    <property type="molecule type" value="Genomic_DNA"/>
</dbReference>
<dbReference type="GO" id="GO:0052621">
    <property type="term" value="F:diguanylate cyclase activity"/>
    <property type="evidence" value="ECO:0007669"/>
    <property type="project" value="TreeGrafter"/>
</dbReference>
<sequence>MELINNKYKIIKKIEQNRKSSSYAVQDIVDNKIRKLIIINSDYLSKTLINFLINNFTDLSNVETEGILKVFNFGLVSSIDNKRLAYKQYYYTSEYLKDYYKANDLIENLSYKEIIDVYVQVCMAINYLNLRGIKYEEINLENILLYKKDNKLKVKLMDLVTLEVESSYLKGEIKGGLIFKAPEILNGDNPTIESEIYSLGVLAVILFFIKNNIKVDFKTDVYSTINDNLLEFDQLYLNEKIKKIIKIIKKMISNNPKDRYHNINKMVHDMNKVLGTNYAPYNISEIEKINVNTPVVDREYELKTIISEYRFMKEKHGENKCIFVHGETGIGKTKILKEVERILSLDGVSVYSTFPSSNNGRNKNLIEFCKKIIYSCRESIGETYKEEFEKFIPQTEEDKNFISLESMCSFHEKVRLFKISENFIKEVFKEKSSVIIIDNISVFKKISLEALEYVYNSESIKNLIIILSYNEEDLLEPGFFNFINRMNKNNSTINIPLKGLSFEGTACLIEKLLGLSEYPIKFSKKIYSETYGNPLFIEETIKNLLLNEIIYVEEETGKWDIAYNGDYDSLPMPKSIEQAFVSELNKIGAESYFILEFISIFTDGVSQKIIEEFMKKDGLNYDDIIEDLTSKGILCRKIEDAGFVYDFCSKILKDLVYEKIDEKVEMHREAGELLIKCGENNIENREEVIYHLERSNQNIRAVEYYIENASKMILLRNHREALFNLKKASQLLPYRYNDEKTRILLKMADIYMDLFKFKSAKKILQSAKNIVLETKNKKDEIDVLNREGNIYLNENNYIMAFEKINLVDEILKEIEYKKGFIDSRIILANIYYKKDEYDKVVDTCNEGIIVCGNEFIKPKVVLYNIRGNGNRYLKNFDEAVRDYGLVYKNSKSTDYKKGIVFAYINLAKIYEDYYQISDISEEYLMKVTDICEKNKFLYYEIVALQKLGEVYNRRFEYEKALKIFKDALFKAECIEYKNGIVESLSYIGILQLKLSNYKAVFKNLNLVEKYIERNKSSIENIHQYYLLKGEILIELGLLKEAKEYLIKALKAYEKEESLLKLKIKELLVFIKLLDEYGEIDLEEYIEYIKNMASNYKNYSNKVDYIYSCAIILYEQGYIKYALRLVEYISQDNWISVSECVKFKEMYFKGLMFNDDEKLAFLYEALKLVKALKNKKIECNIYIKLGDYFNENGQYNFAAYYYFEACEIIRVITEQIPSQYRLKYFKFNNFIKPFEKINFIKHEYFENKIYDEQLYKKMNVASEKDLKEVLQFKKFIKLLDNKKFMKSMGKIYNEFFSIKIKHQKDIISKLQCDSIKNLKLIIQYIASKTLATEAEIVIEDGVNNFKTIASLTGNDIREENKEIIERVKKTKSTFYVFNNEVYFTNFKYKASMDCKRSFMCIPIMSYPTENLNFNEEKRHIKINATINGYIYISSNKFLNSINQNTLEEIMKLINLIAYIIDKYQLTISCSIDKLTGAYTRKYLEDKLSESIECANFNNDKFSIIMFDLDHFKNVNDTFGHQVGDKVLNNVCGIVMKNLRDGDICGRYGGEEFISILPGIGESKALNIAERIRSAVEDSKILGEKHPVTISIGISTYPQQAQLKRELIEKADQALYIAKDSGRNRCKVWKKEFENKVKVTSKLTGIISGNFAQDSRNVLAMIELMDIVNSDLKFEQKVYKALGHITGITEAEYGNLIFLSNDNKIKENFGRKKLQEDWSYEYVCNKKILQDVINQKQGTCIMEWNETFNSDLLTVLPEWYSVMVVPIINKNVMKAILYLAIPSKIKKFTREELNFVTILSKIMKDI</sequence>
<organism evidence="4 5">
    <name type="scientific">Clostridium novyi (strain NT)</name>
    <dbReference type="NCBI Taxonomy" id="386415"/>
    <lineage>
        <taxon>Bacteria</taxon>
        <taxon>Bacillati</taxon>
        <taxon>Bacillota</taxon>
        <taxon>Clostridia</taxon>
        <taxon>Eubacteriales</taxon>
        <taxon>Clostridiaceae</taxon>
        <taxon>Clostridium</taxon>
    </lineage>
</organism>
<dbReference type="InterPro" id="IPR019734">
    <property type="entry name" value="TPR_rpt"/>
</dbReference>
<dbReference type="eggNOG" id="COG3899">
    <property type="taxonomic scope" value="Bacteria"/>
</dbReference>
<dbReference type="NCBIfam" id="TIGR00254">
    <property type="entry name" value="GGDEF"/>
    <property type="match status" value="1"/>
</dbReference>
<dbReference type="Pfam" id="PF00990">
    <property type="entry name" value="GGDEF"/>
    <property type="match status" value="1"/>
</dbReference>
<dbReference type="SMART" id="SM00028">
    <property type="entry name" value="TPR"/>
    <property type="match status" value="8"/>
</dbReference>
<dbReference type="FunFam" id="3.30.70.270:FF:000001">
    <property type="entry name" value="Diguanylate cyclase domain protein"/>
    <property type="match status" value="1"/>
</dbReference>